<feature type="region of interest" description="Disordered" evidence="1">
    <location>
        <begin position="58"/>
        <end position="94"/>
    </location>
</feature>
<feature type="compositionally biased region" description="Polar residues" evidence="1">
    <location>
        <begin position="82"/>
        <end position="94"/>
    </location>
</feature>
<feature type="chain" id="PRO_5046395943" evidence="2">
    <location>
        <begin position="18"/>
        <end position="133"/>
    </location>
</feature>
<evidence type="ECO:0000313" key="4">
    <source>
        <dbReference type="Proteomes" id="UP001434883"/>
    </source>
</evidence>
<gene>
    <name evidence="3" type="ORF">XENOCAPTIV_020552</name>
</gene>
<comment type="caution">
    <text evidence="3">The sequence shown here is derived from an EMBL/GenBank/DDBJ whole genome shotgun (WGS) entry which is preliminary data.</text>
</comment>
<sequence>GDVASAWLCLILYWSSAQPGYKLPLEHVMILTFPIRRACRKADRPSMMSRMATVRVANAEKMIDRPKKPPPLREERPRCITMDQSTSDSSAGTTEIQHQYQNMEHLNALNIAVMYGLQCRTKTQSATHVHGRG</sequence>
<feature type="signal peptide" evidence="2">
    <location>
        <begin position="1"/>
        <end position="17"/>
    </location>
</feature>
<name>A0ABV0RS63_9TELE</name>
<reference evidence="3 4" key="1">
    <citation type="submission" date="2021-06" db="EMBL/GenBank/DDBJ databases">
        <authorList>
            <person name="Palmer J.M."/>
        </authorList>
    </citation>
    <scope>NUCLEOTIDE SEQUENCE [LARGE SCALE GENOMIC DNA]</scope>
    <source>
        <strain evidence="3 4">XC_2019</strain>
        <tissue evidence="3">Muscle</tissue>
    </source>
</reference>
<dbReference type="EMBL" id="JAHRIN010054852">
    <property type="protein sequence ID" value="MEQ2210854.1"/>
    <property type="molecule type" value="Genomic_DNA"/>
</dbReference>
<proteinExistence type="predicted"/>
<feature type="non-terminal residue" evidence="3">
    <location>
        <position position="1"/>
    </location>
</feature>
<evidence type="ECO:0000313" key="3">
    <source>
        <dbReference type="EMBL" id="MEQ2210854.1"/>
    </source>
</evidence>
<accession>A0ABV0RS63</accession>
<feature type="compositionally biased region" description="Basic and acidic residues" evidence="1">
    <location>
        <begin position="61"/>
        <end position="78"/>
    </location>
</feature>
<evidence type="ECO:0000256" key="1">
    <source>
        <dbReference type="SAM" id="MobiDB-lite"/>
    </source>
</evidence>
<dbReference type="Proteomes" id="UP001434883">
    <property type="component" value="Unassembled WGS sequence"/>
</dbReference>
<keyword evidence="4" id="KW-1185">Reference proteome</keyword>
<protein>
    <submittedName>
        <fullName evidence="3">Uncharacterized protein</fullName>
    </submittedName>
</protein>
<organism evidence="3 4">
    <name type="scientific">Xenoophorus captivus</name>
    <dbReference type="NCBI Taxonomy" id="1517983"/>
    <lineage>
        <taxon>Eukaryota</taxon>
        <taxon>Metazoa</taxon>
        <taxon>Chordata</taxon>
        <taxon>Craniata</taxon>
        <taxon>Vertebrata</taxon>
        <taxon>Euteleostomi</taxon>
        <taxon>Actinopterygii</taxon>
        <taxon>Neopterygii</taxon>
        <taxon>Teleostei</taxon>
        <taxon>Neoteleostei</taxon>
        <taxon>Acanthomorphata</taxon>
        <taxon>Ovalentaria</taxon>
        <taxon>Atherinomorphae</taxon>
        <taxon>Cyprinodontiformes</taxon>
        <taxon>Goodeidae</taxon>
        <taxon>Xenoophorus</taxon>
    </lineage>
</organism>
<evidence type="ECO:0000256" key="2">
    <source>
        <dbReference type="SAM" id="SignalP"/>
    </source>
</evidence>
<keyword evidence="2" id="KW-0732">Signal</keyword>